<sequence length="153" mass="17685">MRSRSSEEYCTAKVNCLPVARFRLTPCLPASHLRRHSALQSVRSVLYRGPTVLVQREKKEGEGMERKWKADAYRFIYISYINIIHNFGLKHTGTRTVRWDRGLNLQRCPVSVFLRSFLLRFSHPSTSLLGERGLNKGKKKKGPYLCNTQSESL</sequence>
<evidence type="ECO:0000313" key="2">
    <source>
        <dbReference type="EMBL" id="CUS15879.1"/>
    </source>
</evidence>
<evidence type="ECO:0000313" key="3">
    <source>
        <dbReference type="Proteomes" id="UP001412239"/>
    </source>
</evidence>
<dbReference type="AlphaFoldDB" id="A0A292Q819"/>
<proteinExistence type="predicted"/>
<organism evidence="2 3">
    <name type="scientific">Tuber aestivum</name>
    <name type="common">summer truffle</name>
    <dbReference type="NCBI Taxonomy" id="59557"/>
    <lineage>
        <taxon>Eukaryota</taxon>
        <taxon>Fungi</taxon>
        <taxon>Dikarya</taxon>
        <taxon>Ascomycota</taxon>
        <taxon>Pezizomycotina</taxon>
        <taxon>Pezizomycetes</taxon>
        <taxon>Pezizales</taxon>
        <taxon>Tuberaceae</taxon>
        <taxon>Tuber</taxon>
    </lineage>
</organism>
<dbReference type="Proteomes" id="UP001412239">
    <property type="component" value="Unassembled WGS sequence"/>
</dbReference>
<protein>
    <submittedName>
        <fullName evidence="2">Uncharacterized protein</fullName>
    </submittedName>
</protein>
<evidence type="ECO:0000256" key="1">
    <source>
        <dbReference type="SAM" id="MobiDB-lite"/>
    </source>
</evidence>
<accession>A0A292Q819</accession>
<gene>
    <name evidence="2" type="ORF">GSTUAT00000156001</name>
</gene>
<feature type="region of interest" description="Disordered" evidence="1">
    <location>
        <begin position="132"/>
        <end position="153"/>
    </location>
</feature>
<keyword evidence="3" id="KW-1185">Reference proteome</keyword>
<reference evidence="2" key="1">
    <citation type="submission" date="2015-10" db="EMBL/GenBank/DDBJ databases">
        <authorList>
            <person name="Regsiter A."/>
            <person name="william w."/>
        </authorList>
    </citation>
    <scope>NUCLEOTIDE SEQUENCE</scope>
    <source>
        <strain evidence="2">Montdore</strain>
    </source>
</reference>
<name>A0A292Q819_9PEZI</name>
<dbReference type="EMBL" id="LN890943">
    <property type="protein sequence ID" value="CUS15879.1"/>
    <property type="molecule type" value="Genomic_DNA"/>
</dbReference>